<dbReference type="EMBL" id="FOMR01000003">
    <property type="protein sequence ID" value="SFD67881.1"/>
    <property type="molecule type" value="Genomic_DNA"/>
</dbReference>
<accession>A0A1I1UAJ0</accession>
<dbReference type="RefSeq" id="WP_090082457.1">
    <property type="nucleotide sequence ID" value="NZ_FOMR01000003.1"/>
</dbReference>
<name>A0A1I1UAJ0_9BACI</name>
<dbReference type="AlphaFoldDB" id="A0A1I1UAJ0"/>
<organism evidence="1 2">
    <name type="scientific">Lentibacillus persicus</name>
    <dbReference type="NCBI Taxonomy" id="640948"/>
    <lineage>
        <taxon>Bacteria</taxon>
        <taxon>Bacillati</taxon>
        <taxon>Bacillota</taxon>
        <taxon>Bacilli</taxon>
        <taxon>Bacillales</taxon>
        <taxon>Bacillaceae</taxon>
        <taxon>Lentibacillus</taxon>
    </lineage>
</organism>
<protein>
    <recommendedName>
        <fullName evidence="3">Helix-turn-helix domain-containing protein</fullName>
    </recommendedName>
</protein>
<evidence type="ECO:0008006" key="3">
    <source>
        <dbReference type="Google" id="ProtNLM"/>
    </source>
</evidence>
<dbReference type="STRING" id="640948.SAMN05216238_103118"/>
<keyword evidence="2" id="KW-1185">Reference proteome</keyword>
<reference evidence="2" key="1">
    <citation type="submission" date="2016-10" db="EMBL/GenBank/DDBJ databases">
        <authorList>
            <person name="Varghese N."/>
            <person name="Submissions S."/>
        </authorList>
    </citation>
    <scope>NUCLEOTIDE SEQUENCE [LARGE SCALE GENOMIC DNA]</scope>
    <source>
        <strain evidence="2">DSM 22530</strain>
    </source>
</reference>
<dbReference type="Proteomes" id="UP000199474">
    <property type="component" value="Unassembled WGS sequence"/>
</dbReference>
<gene>
    <name evidence="1" type="ORF">SAMN05216238_103118</name>
</gene>
<evidence type="ECO:0000313" key="2">
    <source>
        <dbReference type="Proteomes" id="UP000199474"/>
    </source>
</evidence>
<proteinExistence type="predicted"/>
<sequence length="105" mass="11801">MNYIKQINAFYNQIELNPLSASAVALWHTLVHINNKTGWKDTFTVAGMVLRIKSGLKESAFKRARDELKTKGYMTWTSNGSNKAPSYHIVCLSTAVERFMGESAT</sequence>
<evidence type="ECO:0000313" key="1">
    <source>
        <dbReference type="EMBL" id="SFD67881.1"/>
    </source>
</evidence>
<dbReference type="OrthoDB" id="1047417at2"/>